<reference evidence="1 2" key="1">
    <citation type="submission" date="2018-09" db="EMBL/GenBank/DDBJ databases">
        <authorList>
            <person name="Tagini F."/>
        </authorList>
    </citation>
    <scope>NUCLEOTIDE SEQUENCE [LARGE SCALE GENOMIC DNA]</scope>
    <source>
        <strain evidence="1 2">MK136</strain>
    </source>
</reference>
<gene>
    <name evidence="1" type="ORF">LAUMK136_05352</name>
</gene>
<organism evidence="1 2">
    <name type="scientific">Mycobacterium attenuatum</name>
    <dbReference type="NCBI Taxonomy" id="2341086"/>
    <lineage>
        <taxon>Bacteria</taxon>
        <taxon>Bacillati</taxon>
        <taxon>Actinomycetota</taxon>
        <taxon>Actinomycetes</taxon>
        <taxon>Mycobacteriales</taxon>
        <taxon>Mycobacteriaceae</taxon>
        <taxon>Mycobacterium</taxon>
    </lineage>
</organism>
<sequence>MFVEFGELLARHVDDAAAVTLVIPVDMAEAVRRREGGMPYTAQRGSGIVSARTMCLPDGRVDVILNPGWLAAFDTEDHARHAMQDIRRCLIHEAQHAIMCQRGSDFDAYAFGAEEGATNREFARIAALVCDEHRAEWQAIQFTEHSPTTADAAVAVLDALGDQLAAAVDTYRSGPNGPEADFDLARAVLTACGHFWTQVGYWAAQYRVDDASIADLPTEINDLRLWQRYAGDLWARLQASLRVLPVEDLATDPETLCTAMRHVASALRSSLETIGFRYEDTDTGPIFRVTGSDFPHG</sequence>
<accession>A0A498QED2</accession>
<evidence type="ECO:0000313" key="1">
    <source>
        <dbReference type="EMBL" id="VBA43946.1"/>
    </source>
</evidence>
<dbReference type="EMBL" id="UPHP01000143">
    <property type="protein sequence ID" value="VBA43946.1"/>
    <property type="molecule type" value="Genomic_DNA"/>
</dbReference>
<dbReference type="AlphaFoldDB" id="A0A498QED2"/>
<evidence type="ECO:0000313" key="2">
    <source>
        <dbReference type="Proteomes" id="UP000273307"/>
    </source>
</evidence>
<keyword evidence="2" id="KW-1185">Reference proteome</keyword>
<proteinExistence type="predicted"/>
<dbReference type="Proteomes" id="UP000273307">
    <property type="component" value="Unassembled WGS sequence"/>
</dbReference>
<name>A0A498QED2_9MYCO</name>
<protein>
    <submittedName>
        <fullName evidence="1">Uncharacterized protein</fullName>
    </submittedName>
</protein>